<evidence type="ECO:0000313" key="5">
    <source>
        <dbReference type="Proteomes" id="UP000215374"/>
    </source>
</evidence>
<dbReference type="EMBL" id="LT906467">
    <property type="protein sequence ID" value="SNV67815.1"/>
    <property type="molecule type" value="Genomic_DNA"/>
</dbReference>
<dbReference type="RefSeq" id="WP_038590071.1">
    <property type="nucleotide sequence ID" value="NZ_CP009211.1"/>
</dbReference>
<evidence type="ECO:0000313" key="3">
    <source>
        <dbReference type="EMBL" id="SNV67815.1"/>
    </source>
</evidence>
<dbReference type="AlphaFoldDB" id="A0A076NNJ8"/>
<dbReference type="SUPFAM" id="SSF55021">
    <property type="entry name" value="ACT-like"/>
    <property type="match status" value="1"/>
</dbReference>
<evidence type="ECO:0000259" key="1">
    <source>
        <dbReference type="PROSITE" id="PS51671"/>
    </source>
</evidence>
<name>A0A076NNJ8_9CORY</name>
<dbReference type="Proteomes" id="UP000028780">
    <property type="component" value="Chromosome"/>
</dbReference>
<dbReference type="InterPro" id="IPR045865">
    <property type="entry name" value="ACT-like_dom_sf"/>
</dbReference>
<dbReference type="OrthoDB" id="5243606at2"/>
<dbReference type="Proteomes" id="UP000215374">
    <property type="component" value="Chromosome 1"/>
</dbReference>
<dbReference type="InterPro" id="IPR002912">
    <property type="entry name" value="ACT_dom"/>
</dbReference>
<dbReference type="KEGG" id="cii:CIMIT_05190"/>
<dbReference type="HOGENOM" id="CLU_086331_1_0_11"/>
<accession>A0A076NNJ8</accession>
<evidence type="ECO:0000313" key="2">
    <source>
        <dbReference type="EMBL" id="AIJ33375.1"/>
    </source>
</evidence>
<evidence type="ECO:0000313" key="4">
    <source>
        <dbReference type="Proteomes" id="UP000028780"/>
    </source>
</evidence>
<dbReference type="STRING" id="156978.CIMIT_05190"/>
<keyword evidence="4" id="KW-1185">Reference proteome</keyword>
<reference evidence="2 4" key="1">
    <citation type="submission" date="2014-08" db="EMBL/GenBank/DDBJ databases">
        <title>Complete genome sequence of Corynebacterium imitans DSM 44264, isolated from a five-month-old boy with suspected pharyngeal diphtheria.</title>
        <authorList>
            <person name="Mollmann S."/>
            <person name="Albersmeier A."/>
            <person name="Ruckert C."/>
            <person name="Tauch A."/>
        </authorList>
    </citation>
    <scope>NUCLEOTIDE SEQUENCE [LARGE SCALE GENOMIC DNA]</scope>
    <source>
        <strain evidence="2 4">DSM 44264</strain>
    </source>
</reference>
<proteinExistence type="predicted"/>
<sequence length="227" mass="23751">MSYLIRVSLPDVPGSLGELAEAFGMIDANIQSVDIVDTVAAAGSEGAGMVTDDIVVELPTGTMVDTLITAVASVQGAEVDSIRPFTGRVDRRGQIQMLSRIVSAAGDEQRAMEELVGAIPRSMTSSWAVALRETEDGLVRVAASQAAPEDDGSHPEMANVDKARILLPDADTWVPEAWWLLDTALSITRLPGTDLVLVVGRVGGPDFLASEVAQIGDLGSIIGAILS</sequence>
<feature type="domain" description="ACT" evidence="1">
    <location>
        <begin position="4"/>
        <end position="87"/>
    </location>
</feature>
<protein>
    <submittedName>
        <fullName evidence="2">Amino acid-binding ACT domain protein</fullName>
    </submittedName>
    <submittedName>
        <fullName evidence="3">Putative NAD-dependent malic enzyme</fullName>
    </submittedName>
</protein>
<reference evidence="3 5" key="2">
    <citation type="submission" date="2017-06" db="EMBL/GenBank/DDBJ databases">
        <authorList>
            <consortium name="Pathogen Informatics"/>
        </authorList>
    </citation>
    <scope>NUCLEOTIDE SEQUENCE [LARGE SCALE GENOMIC DNA]</scope>
    <source>
        <strain evidence="3 5">NCTC13015</strain>
    </source>
</reference>
<organism evidence="2 4">
    <name type="scientific">Corynebacterium imitans</name>
    <dbReference type="NCBI Taxonomy" id="156978"/>
    <lineage>
        <taxon>Bacteria</taxon>
        <taxon>Bacillati</taxon>
        <taxon>Actinomycetota</taxon>
        <taxon>Actinomycetes</taxon>
        <taxon>Mycobacteriales</taxon>
        <taxon>Corynebacteriaceae</taxon>
        <taxon>Corynebacterium</taxon>
    </lineage>
</organism>
<dbReference type="eggNOG" id="COG0317">
    <property type="taxonomic scope" value="Bacteria"/>
</dbReference>
<gene>
    <name evidence="2" type="ORF">CIMIT_05190</name>
    <name evidence="3" type="ORF">SAMEA4535761_01103</name>
</gene>
<dbReference type="PROSITE" id="PS51671">
    <property type="entry name" value="ACT"/>
    <property type="match status" value="1"/>
</dbReference>
<dbReference type="EMBL" id="CP009211">
    <property type="protein sequence ID" value="AIJ33375.1"/>
    <property type="molecule type" value="Genomic_DNA"/>
</dbReference>